<dbReference type="Proteomes" id="UP000752292">
    <property type="component" value="Unassembled WGS sequence"/>
</dbReference>
<dbReference type="InterPro" id="IPR017900">
    <property type="entry name" value="4Fe4S_Fe_S_CS"/>
</dbReference>
<organism evidence="10 11">
    <name type="scientific">Tectimicrobiota bacterium</name>
    <dbReference type="NCBI Taxonomy" id="2528274"/>
    <lineage>
        <taxon>Bacteria</taxon>
        <taxon>Pseudomonadati</taxon>
        <taxon>Nitrospinota/Tectimicrobiota group</taxon>
        <taxon>Candidatus Tectimicrobiota</taxon>
    </lineage>
</organism>
<evidence type="ECO:0000256" key="3">
    <source>
        <dbReference type="ARBA" id="ARBA00022485"/>
    </source>
</evidence>
<evidence type="ECO:0000256" key="2">
    <source>
        <dbReference type="ARBA" id="ARBA00010277"/>
    </source>
</evidence>
<comment type="similarity">
    <text evidence="2">Belongs to the complex I 23 kDa subunit family.</text>
</comment>
<keyword evidence="3" id="KW-0004">4Fe-4S</keyword>
<keyword evidence="7" id="KW-0408">Iron</keyword>
<evidence type="ECO:0000256" key="8">
    <source>
        <dbReference type="ARBA" id="ARBA00023014"/>
    </source>
</evidence>
<keyword evidence="8" id="KW-0411">Iron-sulfur</keyword>
<keyword evidence="4" id="KW-0479">Metal-binding</keyword>
<dbReference type="GO" id="GO:0003954">
    <property type="term" value="F:NADH dehydrogenase activity"/>
    <property type="evidence" value="ECO:0007669"/>
    <property type="project" value="TreeGrafter"/>
</dbReference>
<evidence type="ECO:0000259" key="9">
    <source>
        <dbReference type="PROSITE" id="PS51379"/>
    </source>
</evidence>
<dbReference type="Pfam" id="PF00037">
    <property type="entry name" value="Fer4"/>
    <property type="match status" value="1"/>
</dbReference>
<evidence type="ECO:0000256" key="1">
    <source>
        <dbReference type="ARBA" id="ARBA00001966"/>
    </source>
</evidence>
<dbReference type="SUPFAM" id="SSF54862">
    <property type="entry name" value="4Fe-4S ferredoxins"/>
    <property type="match status" value="1"/>
</dbReference>
<name>A0A932ZTZ0_UNCTE</name>
<comment type="cofactor">
    <cofactor evidence="1">
        <name>[4Fe-4S] cluster</name>
        <dbReference type="ChEBI" id="CHEBI:49883"/>
    </cofactor>
</comment>
<reference evidence="10" key="1">
    <citation type="submission" date="2020-07" db="EMBL/GenBank/DDBJ databases">
        <title>Huge and variable diversity of episymbiotic CPR bacteria and DPANN archaea in groundwater ecosystems.</title>
        <authorList>
            <person name="He C.Y."/>
            <person name="Keren R."/>
            <person name="Whittaker M."/>
            <person name="Farag I.F."/>
            <person name="Doudna J."/>
            <person name="Cate J.H.D."/>
            <person name="Banfield J.F."/>
        </authorList>
    </citation>
    <scope>NUCLEOTIDE SEQUENCE</scope>
    <source>
        <strain evidence="10">NC_groundwater_1370_Ag_S-0.2um_69_93</strain>
    </source>
</reference>
<sequence>MYAREFYIDYMRCMYCGLCTEACPTTPKSIVHTHQYETPGFFRDDLVYEKERLYDVWEKEVNYRGPRPWGKLFGLRNVEAARRPKAQPAAAE</sequence>
<dbReference type="AlphaFoldDB" id="A0A932ZTZ0"/>
<keyword evidence="5" id="KW-0677">Repeat</keyword>
<gene>
    <name evidence="10" type="ORF">HY618_03140</name>
</gene>
<evidence type="ECO:0000313" key="11">
    <source>
        <dbReference type="Proteomes" id="UP000752292"/>
    </source>
</evidence>
<dbReference type="PANTHER" id="PTHR10849">
    <property type="entry name" value="NADH DEHYDROGENASE UBIQUINONE IRON-SULFUR PROTEIN 8, MITOCHONDRIAL"/>
    <property type="match status" value="1"/>
</dbReference>
<dbReference type="PROSITE" id="PS51379">
    <property type="entry name" value="4FE4S_FER_2"/>
    <property type="match status" value="1"/>
</dbReference>
<dbReference type="Gene3D" id="3.30.70.3270">
    <property type="match status" value="1"/>
</dbReference>
<dbReference type="GO" id="GO:0051539">
    <property type="term" value="F:4 iron, 4 sulfur cluster binding"/>
    <property type="evidence" value="ECO:0007669"/>
    <property type="project" value="UniProtKB-KW"/>
</dbReference>
<evidence type="ECO:0000256" key="5">
    <source>
        <dbReference type="ARBA" id="ARBA00022737"/>
    </source>
</evidence>
<dbReference type="PANTHER" id="PTHR10849:SF20">
    <property type="entry name" value="NADH DEHYDROGENASE [UBIQUINONE] IRON-SULFUR PROTEIN 8, MITOCHONDRIAL"/>
    <property type="match status" value="1"/>
</dbReference>
<evidence type="ECO:0000256" key="6">
    <source>
        <dbReference type="ARBA" id="ARBA00022967"/>
    </source>
</evidence>
<dbReference type="InterPro" id="IPR010226">
    <property type="entry name" value="NADH_quinone_OxRdtase_chainI"/>
</dbReference>
<evidence type="ECO:0000313" key="10">
    <source>
        <dbReference type="EMBL" id="MBI4251430.1"/>
    </source>
</evidence>
<keyword evidence="6" id="KW-1278">Translocase</keyword>
<protein>
    <submittedName>
        <fullName evidence="10">4Fe-4S binding protein</fullName>
    </submittedName>
</protein>
<dbReference type="EMBL" id="JACQRX010000141">
    <property type="protein sequence ID" value="MBI4251430.1"/>
    <property type="molecule type" value="Genomic_DNA"/>
</dbReference>
<accession>A0A932ZTZ0</accession>
<dbReference type="PROSITE" id="PS00198">
    <property type="entry name" value="4FE4S_FER_1"/>
    <property type="match status" value="1"/>
</dbReference>
<evidence type="ECO:0000256" key="4">
    <source>
        <dbReference type="ARBA" id="ARBA00022723"/>
    </source>
</evidence>
<dbReference type="GO" id="GO:0016020">
    <property type="term" value="C:membrane"/>
    <property type="evidence" value="ECO:0007669"/>
    <property type="project" value="InterPro"/>
</dbReference>
<feature type="domain" description="4Fe-4S ferredoxin-type" evidence="9">
    <location>
        <begin position="4"/>
        <end position="33"/>
    </location>
</feature>
<comment type="caution">
    <text evidence="10">The sequence shown here is derived from an EMBL/GenBank/DDBJ whole genome shotgun (WGS) entry which is preliminary data.</text>
</comment>
<dbReference type="GO" id="GO:0009060">
    <property type="term" value="P:aerobic respiration"/>
    <property type="evidence" value="ECO:0007669"/>
    <property type="project" value="TreeGrafter"/>
</dbReference>
<dbReference type="GO" id="GO:0046872">
    <property type="term" value="F:metal ion binding"/>
    <property type="evidence" value="ECO:0007669"/>
    <property type="project" value="UniProtKB-KW"/>
</dbReference>
<dbReference type="InterPro" id="IPR017896">
    <property type="entry name" value="4Fe4S_Fe-S-bd"/>
</dbReference>
<proteinExistence type="inferred from homology"/>
<evidence type="ECO:0000256" key="7">
    <source>
        <dbReference type="ARBA" id="ARBA00023004"/>
    </source>
</evidence>